<organism evidence="2 3">
    <name type="scientific">Parnassius apollo</name>
    <name type="common">Apollo butterfly</name>
    <name type="synonym">Papilio apollo</name>
    <dbReference type="NCBI Taxonomy" id="110799"/>
    <lineage>
        <taxon>Eukaryota</taxon>
        <taxon>Metazoa</taxon>
        <taxon>Ecdysozoa</taxon>
        <taxon>Arthropoda</taxon>
        <taxon>Hexapoda</taxon>
        <taxon>Insecta</taxon>
        <taxon>Pterygota</taxon>
        <taxon>Neoptera</taxon>
        <taxon>Endopterygota</taxon>
        <taxon>Lepidoptera</taxon>
        <taxon>Glossata</taxon>
        <taxon>Ditrysia</taxon>
        <taxon>Papilionoidea</taxon>
        <taxon>Papilionidae</taxon>
        <taxon>Parnassiinae</taxon>
        <taxon>Parnassini</taxon>
        <taxon>Parnassius</taxon>
        <taxon>Parnassius</taxon>
    </lineage>
</organism>
<name>A0A8S3WYL4_PARAO</name>
<dbReference type="AlphaFoldDB" id="A0A8S3WYL4"/>
<sequence length="138" mass="15848">MCEKRTGKITKGSQMARVREARRLQRLNRIASTSTTEQSNPAPCPNLQAQKAAQNRVILELAWKTIALMHKNRLIQQKIIALQKETSEFVASVMNNPENRQRYMEQIRLHVIAQQMQRGNTEATNKPLEVEPNVQNES</sequence>
<gene>
    <name evidence="2" type="ORF">PAPOLLO_LOCUS12110</name>
</gene>
<dbReference type="Proteomes" id="UP000691718">
    <property type="component" value="Unassembled WGS sequence"/>
</dbReference>
<feature type="region of interest" description="Disordered" evidence="1">
    <location>
        <begin position="118"/>
        <end position="138"/>
    </location>
</feature>
<dbReference type="EMBL" id="CAJQZP010000884">
    <property type="protein sequence ID" value="CAG4991360.1"/>
    <property type="molecule type" value="Genomic_DNA"/>
</dbReference>
<dbReference type="OrthoDB" id="6374619at2759"/>
<accession>A0A8S3WYL4</accession>
<evidence type="ECO:0000313" key="3">
    <source>
        <dbReference type="Proteomes" id="UP000691718"/>
    </source>
</evidence>
<proteinExistence type="predicted"/>
<comment type="caution">
    <text evidence="2">The sequence shown here is derived from an EMBL/GenBank/DDBJ whole genome shotgun (WGS) entry which is preliminary data.</text>
</comment>
<reference evidence="2" key="1">
    <citation type="submission" date="2021-04" db="EMBL/GenBank/DDBJ databases">
        <authorList>
            <person name="Tunstrom K."/>
        </authorList>
    </citation>
    <scope>NUCLEOTIDE SEQUENCE</scope>
</reference>
<keyword evidence="3" id="KW-1185">Reference proteome</keyword>
<evidence type="ECO:0000313" key="2">
    <source>
        <dbReference type="EMBL" id="CAG4991360.1"/>
    </source>
</evidence>
<protein>
    <submittedName>
        <fullName evidence="2">(apollo) hypothetical protein</fullName>
    </submittedName>
</protein>
<evidence type="ECO:0000256" key="1">
    <source>
        <dbReference type="SAM" id="MobiDB-lite"/>
    </source>
</evidence>